<sequence length="524" mass="56000">MRLNVKVLCFFLVIILLIGSFPFKPTSAATKTATVNATSLNVRTEPSSSSKQIGSLKKGSIVTVYKIEKGWANISFQDRKAWVSSAYIKENHSTGSHIPSQKEAKTAKVTATSLNVRSGAGTQYKTVGSLKNGAVVSVIKEEGNWSNITYGSIKGWVSSAYLLNQTGKPSANKPVKSGKWGTVTATYLNFRSSGNLTSPIIGSIKYGTSVQILSESGSWLFIQTSDGKKGWVSRQYITIQTGGSPIVTNPKPATKPPVAPPSSVSKKVVVLSDGVNIRQGPSTAYLIVGNADQGDEFAYLQSKNDWVQIKMPSGKSAWLAGWLVAVQQSPSSPNNPSVPKPSLEGLKGKRIVIDPGHGGNDPGATGKSSGTQEAAMTLMSARLLATELSDAGAKVILTRSDNTYISLNKRVEISHYHFADAFVSLHYNSASDRTATGLLTFYYGQKDLKLANSVNTGLVGAKTGLKGGNVRYGNFHVLRENKQPAVLVELGFLSNPFDESTIKSNSFQTKAAMGITNGLAQYFK</sequence>
<dbReference type="SMART" id="SM00646">
    <property type="entry name" value="Ami_3"/>
    <property type="match status" value="1"/>
</dbReference>
<dbReference type="InterPro" id="IPR003646">
    <property type="entry name" value="SH3-like_bac-type"/>
</dbReference>
<feature type="domain" description="SH3b" evidence="4">
    <location>
        <begin position="178"/>
        <end position="241"/>
    </location>
</feature>
<keyword evidence="2" id="KW-0961">Cell wall biogenesis/degradation</keyword>
<reference evidence="5 6" key="1">
    <citation type="submission" date="2024-06" db="EMBL/GenBank/DDBJ databases">
        <title>Genomic Encyclopedia of Type Strains, Phase IV (KMG-IV): sequencing the most valuable type-strain genomes for metagenomic binning, comparative biology and taxonomic classification.</title>
        <authorList>
            <person name="Goeker M."/>
        </authorList>
    </citation>
    <scope>NUCLEOTIDE SEQUENCE [LARGE SCALE GENOMIC DNA]</scope>
    <source>
        <strain evidence="5 6">DSM 100124</strain>
    </source>
</reference>
<dbReference type="RefSeq" id="WP_198766743.1">
    <property type="nucleotide sequence ID" value="NZ_JAEACF010000001.1"/>
</dbReference>
<feature type="compositionally biased region" description="Low complexity" evidence="3">
    <location>
        <begin position="329"/>
        <end position="342"/>
    </location>
</feature>
<dbReference type="Gene3D" id="2.30.30.40">
    <property type="entry name" value="SH3 Domains"/>
    <property type="match status" value="4"/>
</dbReference>
<dbReference type="PROSITE" id="PS51781">
    <property type="entry name" value="SH3B"/>
    <property type="match status" value="4"/>
</dbReference>
<dbReference type="SUPFAM" id="SSF53187">
    <property type="entry name" value="Zn-dependent exopeptidases"/>
    <property type="match status" value="1"/>
</dbReference>
<dbReference type="Proteomes" id="UP001549097">
    <property type="component" value="Unassembled WGS sequence"/>
</dbReference>
<dbReference type="CDD" id="cd02696">
    <property type="entry name" value="MurNAc-LAA"/>
    <property type="match status" value="1"/>
</dbReference>
<keyword evidence="1 5" id="KW-0378">Hydrolase</keyword>
<dbReference type="InterPro" id="IPR052354">
    <property type="entry name" value="Cell_Wall_Dynamics_Protein"/>
</dbReference>
<evidence type="ECO:0000256" key="3">
    <source>
        <dbReference type="SAM" id="MobiDB-lite"/>
    </source>
</evidence>
<dbReference type="InterPro" id="IPR017293">
    <property type="entry name" value="N-acetylmuramoyl-L-ala_amidase"/>
</dbReference>
<keyword evidence="6" id="KW-1185">Reference proteome</keyword>
<feature type="region of interest" description="Disordered" evidence="3">
    <location>
        <begin position="329"/>
        <end position="370"/>
    </location>
</feature>
<feature type="domain" description="SH3b" evidence="4">
    <location>
        <begin position="30"/>
        <end position="92"/>
    </location>
</feature>
<comment type="caution">
    <text evidence="5">The sequence shown here is derived from an EMBL/GenBank/DDBJ whole genome shotgun (WGS) entry which is preliminary data.</text>
</comment>
<feature type="domain" description="SH3b" evidence="4">
    <location>
        <begin position="263"/>
        <end position="327"/>
    </location>
</feature>
<dbReference type="SMART" id="SM00287">
    <property type="entry name" value="SH3b"/>
    <property type="match status" value="4"/>
</dbReference>
<gene>
    <name evidence="5" type="ORF">ABID52_002703</name>
</gene>
<dbReference type="EMBL" id="JBEPMP010000001">
    <property type="protein sequence ID" value="MET3729122.1"/>
    <property type="molecule type" value="Genomic_DNA"/>
</dbReference>
<dbReference type="Pfam" id="PF01520">
    <property type="entry name" value="Amidase_3"/>
    <property type="match status" value="1"/>
</dbReference>
<proteinExistence type="predicted"/>
<evidence type="ECO:0000313" key="6">
    <source>
        <dbReference type="Proteomes" id="UP001549097"/>
    </source>
</evidence>
<evidence type="ECO:0000256" key="1">
    <source>
        <dbReference type="ARBA" id="ARBA00022801"/>
    </source>
</evidence>
<dbReference type="PIRSF" id="PIRSF037846">
    <property type="entry name" value="Autolysin_YrvJ_prd"/>
    <property type="match status" value="1"/>
</dbReference>
<accession>A0ABV2LNQ7</accession>
<dbReference type="PANTHER" id="PTHR34408:SF1">
    <property type="entry name" value="GLYCOSYL HYDROLASE FAMILY 19 DOMAIN-CONTAINING PROTEIN HI_1415"/>
    <property type="match status" value="1"/>
</dbReference>
<feature type="domain" description="SH3b" evidence="4">
    <location>
        <begin position="104"/>
        <end position="166"/>
    </location>
</feature>
<dbReference type="EC" id="3.5.1.28" evidence="5"/>
<dbReference type="GO" id="GO:0008745">
    <property type="term" value="F:N-acetylmuramoyl-L-alanine amidase activity"/>
    <property type="evidence" value="ECO:0007669"/>
    <property type="project" value="UniProtKB-EC"/>
</dbReference>
<dbReference type="InterPro" id="IPR002508">
    <property type="entry name" value="MurNAc-LAA_cat"/>
</dbReference>
<organism evidence="5 6">
    <name type="scientific">Fictibacillus halophilus</name>
    <dbReference type="NCBI Taxonomy" id="1610490"/>
    <lineage>
        <taxon>Bacteria</taxon>
        <taxon>Bacillati</taxon>
        <taxon>Bacillota</taxon>
        <taxon>Bacilli</taxon>
        <taxon>Bacillales</taxon>
        <taxon>Fictibacillaceae</taxon>
        <taxon>Fictibacillus</taxon>
    </lineage>
</organism>
<dbReference type="Pfam" id="PF08239">
    <property type="entry name" value="SH3_3"/>
    <property type="match status" value="4"/>
</dbReference>
<evidence type="ECO:0000259" key="4">
    <source>
        <dbReference type="PROSITE" id="PS51781"/>
    </source>
</evidence>
<dbReference type="Gene3D" id="3.40.630.40">
    <property type="entry name" value="Zn-dependent exopeptidases"/>
    <property type="match status" value="1"/>
</dbReference>
<evidence type="ECO:0000256" key="2">
    <source>
        <dbReference type="ARBA" id="ARBA00023316"/>
    </source>
</evidence>
<dbReference type="PANTHER" id="PTHR34408">
    <property type="entry name" value="FAMILY PROTEIN, PUTATIVE-RELATED"/>
    <property type="match status" value="1"/>
</dbReference>
<name>A0ABV2LNQ7_9BACL</name>
<protein>
    <submittedName>
        <fullName evidence="5">N-acetylmuramoyl-L-alanine amidase</fullName>
        <ecNumber evidence="5">3.5.1.28</ecNumber>
    </submittedName>
</protein>
<evidence type="ECO:0000313" key="5">
    <source>
        <dbReference type="EMBL" id="MET3729122.1"/>
    </source>
</evidence>